<reference evidence="2 3" key="1">
    <citation type="journal article" date="2014" name="Front. Microbiol.">
        <title>Population and genomic analysis of the genus Halorubrum.</title>
        <authorList>
            <person name="Fullmer M.S."/>
            <person name="Soucy S.M."/>
            <person name="Swithers K.S."/>
            <person name="Makkay A.M."/>
            <person name="Wheeler R."/>
            <person name="Ventosa A."/>
            <person name="Gogarten J.P."/>
            <person name="Papke R.T."/>
        </authorList>
    </citation>
    <scope>NUCLEOTIDE SEQUENCE [LARGE SCALE GENOMIC DNA]</scope>
    <source>
        <strain evidence="2 3">LD3</strain>
    </source>
</reference>
<evidence type="ECO:0000313" key="3">
    <source>
        <dbReference type="Proteomes" id="UP000216409"/>
    </source>
</evidence>
<dbReference type="EMBL" id="NHOW01000167">
    <property type="protein sequence ID" value="OYR58760.1"/>
    <property type="molecule type" value="Genomic_DNA"/>
</dbReference>
<comment type="caution">
    <text evidence="2">The sequence shown here is derived from an EMBL/GenBank/DDBJ whole genome shotgun (WGS) entry which is preliminary data.</text>
</comment>
<evidence type="ECO:0000256" key="1">
    <source>
        <dbReference type="SAM" id="MobiDB-lite"/>
    </source>
</evidence>
<organism evidence="2 3">
    <name type="scientific">Halorubrum ezzemoulense</name>
    <name type="common">Halorubrum chaoviator</name>
    <dbReference type="NCBI Taxonomy" id="337243"/>
    <lineage>
        <taxon>Archaea</taxon>
        <taxon>Methanobacteriati</taxon>
        <taxon>Methanobacteriota</taxon>
        <taxon>Stenosarchaea group</taxon>
        <taxon>Halobacteria</taxon>
        <taxon>Halobacteriales</taxon>
        <taxon>Haloferacaceae</taxon>
        <taxon>Halorubrum</taxon>
    </lineage>
</organism>
<feature type="region of interest" description="Disordered" evidence="1">
    <location>
        <begin position="1"/>
        <end position="20"/>
    </location>
</feature>
<evidence type="ECO:0000313" key="2">
    <source>
        <dbReference type="EMBL" id="OYR58760.1"/>
    </source>
</evidence>
<protein>
    <submittedName>
        <fullName evidence="2">Uncharacterized protein</fullName>
    </submittedName>
</protein>
<name>A0A256IQA5_HALEZ</name>
<dbReference type="AlphaFoldDB" id="A0A256IQA5"/>
<dbReference type="Proteomes" id="UP000216409">
    <property type="component" value="Unassembled WGS sequence"/>
</dbReference>
<proteinExistence type="predicted"/>
<gene>
    <name evidence="2" type="ORF">DJ83_14520</name>
</gene>
<sequence>MATAGHKPCATTEEPSGHNDGGCGLCEAPADGFDAAYGGALCRDCADRFAELRRDTGVRDA</sequence>
<accession>A0A256IQA5</accession>